<protein>
    <submittedName>
        <fullName evidence="7">Two-component system, AgrA family, sensor histidine kinase AgrC</fullName>
    </submittedName>
</protein>
<dbReference type="PANTHER" id="PTHR40448:SF1">
    <property type="entry name" value="TWO-COMPONENT SENSOR HISTIDINE KINASE"/>
    <property type="match status" value="1"/>
</dbReference>
<keyword evidence="1" id="KW-0597">Phosphoprotein</keyword>
<dbReference type="PANTHER" id="PTHR40448">
    <property type="entry name" value="TWO-COMPONENT SENSOR HISTIDINE KINASE"/>
    <property type="match status" value="1"/>
</dbReference>
<accession>A0A1H3MDH3</accession>
<evidence type="ECO:0000313" key="8">
    <source>
        <dbReference type="Proteomes" id="UP000198625"/>
    </source>
</evidence>
<feature type="transmembrane region" description="Helical" evidence="4">
    <location>
        <begin position="42"/>
        <end position="61"/>
    </location>
</feature>
<dbReference type="Proteomes" id="UP000198625">
    <property type="component" value="Unassembled WGS sequence"/>
</dbReference>
<dbReference type="SUPFAM" id="SSF55890">
    <property type="entry name" value="Sporulation response regulatory protein Spo0B"/>
    <property type="match status" value="1"/>
</dbReference>
<evidence type="ECO:0000256" key="4">
    <source>
        <dbReference type="SAM" id="Phobius"/>
    </source>
</evidence>
<keyword evidence="2" id="KW-0808">Transferase</keyword>
<gene>
    <name evidence="7" type="ORF">SAMN05660462_00802</name>
</gene>
<name>A0A1H3MDH3_9FIRM</name>
<dbReference type="InterPro" id="IPR016120">
    <property type="entry name" value="Sig_transdc_His_kin_SpoOB"/>
</dbReference>
<sequence>MESRKKMIYNSLLPYTAQLLFIIFIVRKILNTNNIEKQNILIQWLVGAIVVFSIINFFLMYRLIRLTDKNNELAIVKAEFKNTEALIDLFRKQGHDHINHIQTVSSMLMLDEQSIAIDYLQGIAETYRFSGQFLRLGNPTLTAVVNTKKELANKEGIEFIVKKYCRVKLSKIKPWDIASIIGNLLDNSIEYLLLHEELPQQIYFHVENTEDMKGYIFKVGNPYKENNIDITSFFKQGFSTKANAGRGYGLYIVKELVESYGGKIHINTSESNIEFIIEVGDNSA</sequence>
<keyword evidence="8" id="KW-1185">Reference proteome</keyword>
<dbReference type="InterPro" id="IPR039506">
    <property type="entry name" value="SPOB_a"/>
</dbReference>
<dbReference type="Gene3D" id="3.30.565.10">
    <property type="entry name" value="Histidine kinase-like ATPase, C-terminal domain"/>
    <property type="match status" value="1"/>
</dbReference>
<dbReference type="SUPFAM" id="SSF55874">
    <property type="entry name" value="ATPase domain of HSP90 chaperone/DNA topoisomerase II/histidine kinase"/>
    <property type="match status" value="1"/>
</dbReference>
<dbReference type="Pfam" id="PF14501">
    <property type="entry name" value="HATPase_c_5"/>
    <property type="match status" value="1"/>
</dbReference>
<dbReference type="GO" id="GO:0042802">
    <property type="term" value="F:identical protein binding"/>
    <property type="evidence" value="ECO:0007669"/>
    <property type="project" value="TreeGrafter"/>
</dbReference>
<keyword evidence="4" id="KW-0812">Transmembrane</keyword>
<feature type="transmembrane region" description="Helical" evidence="4">
    <location>
        <begin position="12"/>
        <end position="30"/>
    </location>
</feature>
<dbReference type="GO" id="GO:0000155">
    <property type="term" value="F:phosphorelay sensor kinase activity"/>
    <property type="evidence" value="ECO:0007669"/>
    <property type="project" value="InterPro"/>
</dbReference>
<evidence type="ECO:0000256" key="1">
    <source>
        <dbReference type="ARBA" id="ARBA00022553"/>
    </source>
</evidence>
<dbReference type="InterPro" id="IPR032834">
    <property type="entry name" value="NatK-like_C"/>
</dbReference>
<evidence type="ECO:0000313" key="7">
    <source>
        <dbReference type="EMBL" id="SDY74633.1"/>
    </source>
</evidence>
<dbReference type="Gene3D" id="1.10.287.130">
    <property type="match status" value="1"/>
</dbReference>
<evidence type="ECO:0000256" key="3">
    <source>
        <dbReference type="ARBA" id="ARBA00022777"/>
    </source>
</evidence>
<dbReference type="Pfam" id="PF14689">
    <property type="entry name" value="SPOB_a"/>
    <property type="match status" value="1"/>
</dbReference>
<evidence type="ECO:0000259" key="6">
    <source>
        <dbReference type="Pfam" id="PF14689"/>
    </source>
</evidence>
<dbReference type="InterPro" id="IPR036890">
    <property type="entry name" value="HATPase_C_sf"/>
</dbReference>
<reference evidence="7 8" key="1">
    <citation type="submission" date="2016-10" db="EMBL/GenBank/DDBJ databases">
        <authorList>
            <person name="de Groot N.N."/>
        </authorList>
    </citation>
    <scope>NUCLEOTIDE SEQUENCE [LARGE SCALE GENOMIC DNA]</scope>
    <source>
        <strain evidence="7 8">DSM 21650</strain>
    </source>
</reference>
<dbReference type="AlphaFoldDB" id="A0A1H3MDH3"/>
<evidence type="ECO:0000259" key="5">
    <source>
        <dbReference type="Pfam" id="PF14501"/>
    </source>
</evidence>
<organism evidence="7 8">
    <name type="scientific">Proteiniborus ethanoligenes</name>
    <dbReference type="NCBI Taxonomy" id="415015"/>
    <lineage>
        <taxon>Bacteria</taxon>
        <taxon>Bacillati</taxon>
        <taxon>Bacillota</taxon>
        <taxon>Clostridia</taxon>
        <taxon>Eubacteriales</taxon>
        <taxon>Proteiniborus</taxon>
    </lineage>
</organism>
<proteinExistence type="predicted"/>
<evidence type="ECO:0000256" key="2">
    <source>
        <dbReference type="ARBA" id="ARBA00022679"/>
    </source>
</evidence>
<dbReference type="EMBL" id="FNQE01000006">
    <property type="protein sequence ID" value="SDY74633.1"/>
    <property type="molecule type" value="Genomic_DNA"/>
</dbReference>
<keyword evidence="3 7" id="KW-0418">Kinase</keyword>
<keyword evidence="4" id="KW-0472">Membrane</keyword>
<dbReference type="STRING" id="415015.SAMN05660462_00802"/>
<feature type="domain" description="SpoOB alpha-helical" evidence="6">
    <location>
        <begin position="77"/>
        <end position="126"/>
    </location>
</feature>
<feature type="domain" description="Sensor histidine kinase NatK-like C-terminal" evidence="5">
    <location>
        <begin position="173"/>
        <end position="274"/>
    </location>
</feature>
<keyword evidence="4" id="KW-1133">Transmembrane helix</keyword>
<dbReference type="RefSeq" id="WP_176967858.1">
    <property type="nucleotide sequence ID" value="NZ_FNQE01000006.1"/>
</dbReference>